<feature type="region of interest" description="Disordered" evidence="1">
    <location>
        <begin position="222"/>
        <end position="278"/>
    </location>
</feature>
<dbReference type="Proteomes" id="UP000283895">
    <property type="component" value="Unassembled WGS sequence"/>
</dbReference>
<comment type="caution">
    <text evidence="2">The sequence shown here is derived from an EMBL/GenBank/DDBJ whole genome shotgun (WGS) entry which is preliminary data.</text>
</comment>
<keyword evidence="3" id="KW-1185">Reference proteome</keyword>
<proteinExistence type="predicted"/>
<evidence type="ECO:0000256" key="1">
    <source>
        <dbReference type="SAM" id="MobiDB-lite"/>
    </source>
</evidence>
<evidence type="ECO:0000313" key="3">
    <source>
        <dbReference type="Proteomes" id="UP000283895"/>
    </source>
</evidence>
<dbReference type="OrthoDB" id="47007at2759"/>
<reference evidence="2 3" key="1">
    <citation type="submission" date="2015-09" db="EMBL/GenBank/DDBJ databases">
        <title>Host preference determinants of Valsa canker pathogens revealed by comparative genomics.</title>
        <authorList>
            <person name="Yin Z."/>
            <person name="Huang L."/>
        </authorList>
    </citation>
    <scope>NUCLEOTIDE SEQUENCE [LARGE SCALE GENOMIC DNA]</scope>
    <source>
        <strain evidence="2 3">03-1</strain>
    </source>
</reference>
<dbReference type="AlphaFoldDB" id="A0A423X3D7"/>
<organism evidence="2 3">
    <name type="scientific">Cytospora schulzeri</name>
    <dbReference type="NCBI Taxonomy" id="448051"/>
    <lineage>
        <taxon>Eukaryota</taxon>
        <taxon>Fungi</taxon>
        <taxon>Dikarya</taxon>
        <taxon>Ascomycota</taxon>
        <taxon>Pezizomycotina</taxon>
        <taxon>Sordariomycetes</taxon>
        <taxon>Sordariomycetidae</taxon>
        <taxon>Diaporthales</taxon>
        <taxon>Cytosporaceae</taxon>
        <taxon>Cytospora</taxon>
    </lineage>
</organism>
<dbReference type="EMBL" id="LKEA01000003">
    <property type="protein sequence ID" value="ROW10423.1"/>
    <property type="molecule type" value="Genomic_DNA"/>
</dbReference>
<gene>
    <name evidence="2" type="ORF">VMCG_01808</name>
</gene>
<evidence type="ECO:0000313" key="2">
    <source>
        <dbReference type="EMBL" id="ROW10423.1"/>
    </source>
</evidence>
<name>A0A423X3D7_9PEZI</name>
<sequence length="429" mass="47781">MAETTLLNLTSLPAVVTWIGAAGQTNHLYRRDEDPSFQVALDIKYNGLQEQSGCVGLFRLRVPVHLKASPYEKTALLLYIRPERIASLLFQQSDDPELPAAQADDADAVVQAKLGSQPACLRFVLSSFADMVAPSDVPLVPAKQKPHGEQLDLLMDLAQSISFSIYFKAQDVESLSLLRDLADVITDPARGVQSHFELDDMASLYSGRGGMIVGGPQLAASGPGSVPPLPPAYDNVGAPPPMAPLDQEPVAGPSTSSKSRKRRRDSDMDEASRGPNVEAMVENMYRDFHQELNALRQSREEDRAFMMEFVGTGIQTLRSDIMTEIQNTKTQMIQYIDRCTDELDHRLTDVEREVEDTNDRIDVQVDDAVISYKVEVEDEKDVFKSEMREFVTEQLDKVHERAVEEVEESVMDRLNGARVSVEQARIRLD</sequence>
<accession>A0A423X3D7</accession>
<protein>
    <submittedName>
        <fullName evidence="2">Uncharacterized protein</fullName>
    </submittedName>
</protein>